<sequence>MTFKNIFDSGGSEAKSAEESARKARENIPGAWPEREGVDPELYDGIPETPRDPKLVRETSPEALDIMGNFIAPLFQNTQTAATKQQEASENPESTTTMASSAKDEAFKKVKVEIKEEDQPKISDEDRPKVSDKQLEHSRKDNRTSANDIPREG</sequence>
<dbReference type="EMBL" id="WMBF01000147">
    <property type="protein sequence ID" value="MBW5422948.1"/>
    <property type="molecule type" value="Genomic_DNA"/>
</dbReference>
<feature type="compositionally biased region" description="Polar residues" evidence="1">
    <location>
        <begin position="79"/>
        <end position="100"/>
    </location>
</feature>
<feature type="region of interest" description="Disordered" evidence="1">
    <location>
        <begin position="79"/>
        <end position="153"/>
    </location>
</feature>
<name>A0ABS6YNE7_9ACTN</name>
<evidence type="ECO:0000313" key="2">
    <source>
        <dbReference type="EMBL" id="MBW5422948.1"/>
    </source>
</evidence>
<gene>
    <name evidence="2" type="ORF">GKQ77_15465</name>
</gene>
<evidence type="ECO:0000256" key="1">
    <source>
        <dbReference type="SAM" id="MobiDB-lite"/>
    </source>
</evidence>
<evidence type="ECO:0000313" key="3">
    <source>
        <dbReference type="Proteomes" id="UP001197114"/>
    </source>
</evidence>
<reference evidence="2 3" key="1">
    <citation type="submission" date="2019-11" db="EMBL/GenBank/DDBJ databases">
        <authorList>
            <person name="Ay H."/>
        </authorList>
    </citation>
    <scope>NUCLEOTIDE SEQUENCE [LARGE SCALE GENOMIC DNA]</scope>
    <source>
        <strain evidence="2 3">BG9H</strain>
    </source>
</reference>
<proteinExistence type="predicted"/>
<organism evidence="2 3">
    <name type="scientific">Streptomyces anatolicus</name>
    <dbReference type="NCBI Taxonomy" id="2675858"/>
    <lineage>
        <taxon>Bacteria</taxon>
        <taxon>Bacillati</taxon>
        <taxon>Actinomycetota</taxon>
        <taxon>Actinomycetes</taxon>
        <taxon>Kitasatosporales</taxon>
        <taxon>Streptomycetaceae</taxon>
        <taxon>Streptomyces</taxon>
    </lineage>
</organism>
<comment type="caution">
    <text evidence="2">The sequence shown here is derived from an EMBL/GenBank/DDBJ whole genome shotgun (WGS) entry which is preliminary data.</text>
</comment>
<keyword evidence="3" id="KW-1185">Reference proteome</keyword>
<dbReference type="RefSeq" id="WP_219689353.1">
    <property type="nucleotide sequence ID" value="NZ_WMBF01000147.1"/>
</dbReference>
<feature type="compositionally biased region" description="Basic and acidic residues" evidence="1">
    <location>
        <begin position="15"/>
        <end position="26"/>
    </location>
</feature>
<dbReference type="Proteomes" id="UP001197114">
    <property type="component" value="Unassembled WGS sequence"/>
</dbReference>
<protein>
    <submittedName>
        <fullName evidence="2">Uncharacterized protein</fullName>
    </submittedName>
</protein>
<feature type="compositionally biased region" description="Basic and acidic residues" evidence="1">
    <location>
        <begin position="102"/>
        <end position="153"/>
    </location>
</feature>
<accession>A0ABS6YNE7</accession>
<feature type="region of interest" description="Disordered" evidence="1">
    <location>
        <begin position="1"/>
        <end position="57"/>
    </location>
</feature>